<accession>A0AA88T1H7</accession>
<evidence type="ECO:0000256" key="5">
    <source>
        <dbReference type="SAM" id="SignalP"/>
    </source>
</evidence>
<comment type="similarity">
    <text evidence="2">Belongs to the pancreatic ribonuclease family.</text>
</comment>
<comment type="caution">
    <text evidence="7">The sequence shown here is derived from an EMBL/GenBank/DDBJ whole genome shotgun (WGS) entry which is preliminary data.</text>
</comment>
<dbReference type="AlphaFoldDB" id="A0AA88T1H7"/>
<feature type="domain" description="Ribonuclease A-domain" evidence="6">
    <location>
        <begin position="16"/>
        <end position="123"/>
    </location>
</feature>
<feature type="signal peptide" evidence="5">
    <location>
        <begin position="1"/>
        <end position="17"/>
    </location>
</feature>
<sequence>MRLQLVCLLLVLLSVSAVNYVSFEEKHITRVRRDGTCRQRMRPINNVHGDCRKKNTFIVDPNDSVSKLCNQGDGVLTSSSSYDLINCLGTGSFPNCKYTESRLNAYIKIQCNSGKPQHYIGTSWTPGL</sequence>
<protein>
    <recommendedName>
        <fullName evidence="6">Ribonuclease A-domain domain-containing protein</fullName>
    </recommendedName>
</protein>
<dbReference type="EMBL" id="JAUPFM010000003">
    <property type="protein sequence ID" value="KAK2856945.1"/>
    <property type="molecule type" value="Genomic_DNA"/>
</dbReference>
<evidence type="ECO:0000313" key="8">
    <source>
        <dbReference type="Proteomes" id="UP001187415"/>
    </source>
</evidence>
<dbReference type="InterPro" id="IPR001427">
    <property type="entry name" value="RNaseA"/>
</dbReference>
<evidence type="ECO:0000256" key="1">
    <source>
        <dbReference type="ARBA" id="ARBA00004613"/>
    </source>
</evidence>
<evidence type="ECO:0000313" key="7">
    <source>
        <dbReference type="EMBL" id="KAK2856945.1"/>
    </source>
</evidence>
<dbReference type="Gene3D" id="3.10.130.10">
    <property type="entry name" value="Ribonuclease A-like domain"/>
    <property type="match status" value="1"/>
</dbReference>
<dbReference type="GO" id="GO:0050829">
    <property type="term" value="P:defense response to Gram-negative bacterium"/>
    <property type="evidence" value="ECO:0007669"/>
    <property type="project" value="TreeGrafter"/>
</dbReference>
<proteinExistence type="inferred from homology"/>
<dbReference type="SMART" id="SM00092">
    <property type="entry name" value="RNAse_Pc"/>
    <property type="match status" value="1"/>
</dbReference>
<evidence type="ECO:0000256" key="3">
    <source>
        <dbReference type="ARBA" id="ARBA00022525"/>
    </source>
</evidence>
<dbReference type="GO" id="GO:0003676">
    <property type="term" value="F:nucleic acid binding"/>
    <property type="evidence" value="ECO:0007669"/>
    <property type="project" value="InterPro"/>
</dbReference>
<evidence type="ECO:0000256" key="2">
    <source>
        <dbReference type="ARBA" id="ARBA00005600"/>
    </source>
</evidence>
<dbReference type="PANTHER" id="PTHR11437:SF10">
    <property type="entry name" value="ANGIOGENIN-RELATED"/>
    <property type="match status" value="1"/>
</dbReference>
<dbReference type="InterPro" id="IPR036816">
    <property type="entry name" value="RNaseA-like_dom_sf"/>
</dbReference>
<dbReference type="SUPFAM" id="SSF54076">
    <property type="entry name" value="RNase A-like"/>
    <property type="match status" value="1"/>
</dbReference>
<dbReference type="GO" id="GO:0005576">
    <property type="term" value="C:extracellular region"/>
    <property type="evidence" value="ECO:0007669"/>
    <property type="project" value="UniProtKB-SubCell"/>
</dbReference>
<gene>
    <name evidence="7" type="ORF">Q5P01_005680</name>
</gene>
<keyword evidence="4" id="KW-1015">Disulfide bond</keyword>
<dbReference type="PANTHER" id="PTHR11437">
    <property type="entry name" value="RIBONUCLEASE"/>
    <property type="match status" value="1"/>
</dbReference>
<reference evidence="7" key="1">
    <citation type="submission" date="2023-07" db="EMBL/GenBank/DDBJ databases">
        <title>Chromosome-level Genome Assembly of Striped Snakehead (Channa striata).</title>
        <authorList>
            <person name="Liu H."/>
        </authorList>
    </citation>
    <scope>NUCLEOTIDE SEQUENCE</scope>
    <source>
        <strain evidence="7">Gz</strain>
        <tissue evidence="7">Muscle</tissue>
    </source>
</reference>
<evidence type="ECO:0000256" key="4">
    <source>
        <dbReference type="ARBA" id="ARBA00023157"/>
    </source>
</evidence>
<organism evidence="7 8">
    <name type="scientific">Channa striata</name>
    <name type="common">Snakehead murrel</name>
    <name type="synonym">Ophicephalus striatus</name>
    <dbReference type="NCBI Taxonomy" id="64152"/>
    <lineage>
        <taxon>Eukaryota</taxon>
        <taxon>Metazoa</taxon>
        <taxon>Chordata</taxon>
        <taxon>Craniata</taxon>
        <taxon>Vertebrata</taxon>
        <taxon>Euteleostomi</taxon>
        <taxon>Actinopterygii</taxon>
        <taxon>Neopterygii</taxon>
        <taxon>Teleostei</taxon>
        <taxon>Neoteleostei</taxon>
        <taxon>Acanthomorphata</taxon>
        <taxon>Anabantaria</taxon>
        <taxon>Anabantiformes</taxon>
        <taxon>Channoidei</taxon>
        <taxon>Channidae</taxon>
        <taxon>Channa</taxon>
    </lineage>
</organism>
<dbReference type="Pfam" id="PF00074">
    <property type="entry name" value="RnaseA"/>
    <property type="match status" value="1"/>
</dbReference>
<keyword evidence="3" id="KW-0964">Secreted</keyword>
<keyword evidence="8" id="KW-1185">Reference proteome</keyword>
<feature type="chain" id="PRO_5041669881" description="Ribonuclease A-domain domain-containing protein" evidence="5">
    <location>
        <begin position="18"/>
        <end position="128"/>
    </location>
</feature>
<evidence type="ECO:0000259" key="6">
    <source>
        <dbReference type="SMART" id="SM00092"/>
    </source>
</evidence>
<comment type="subcellular location">
    <subcellularLocation>
        <location evidence="1">Secreted</location>
    </subcellularLocation>
</comment>
<dbReference type="Proteomes" id="UP001187415">
    <property type="component" value="Unassembled WGS sequence"/>
</dbReference>
<dbReference type="GO" id="GO:0001525">
    <property type="term" value="P:angiogenesis"/>
    <property type="evidence" value="ECO:0007669"/>
    <property type="project" value="TreeGrafter"/>
</dbReference>
<name>A0AA88T1H7_CHASR</name>
<keyword evidence="5" id="KW-0732">Signal</keyword>
<dbReference type="PRINTS" id="PR00794">
    <property type="entry name" value="RIBONUCLEASE"/>
</dbReference>
<dbReference type="GO" id="GO:0050830">
    <property type="term" value="P:defense response to Gram-positive bacterium"/>
    <property type="evidence" value="ECO:0007669"/>
    <property type="project" value="TreeGrafter"/>
</dbReference>
<dbReference type="InterPro" id="IPR023412">
    <property type="entry name" value="RNaseA_domain"/>
</dbReference>
<dbReference type="GO" id="GO:0004540">
    <property type="term" value="F:RNA nuclease activity"/>
    <property type="evidence" value="ECO:0007669"/>
    <property type="project" value="TreeGrafter"/>
</dbReference>